<reference evidence="1 2" key="1">
    <citation type="submission" date="2016-07" db="EMBL/GenBank/DDBJ databases">
        <title>Pervasive Adenine N6-methylation of Active Genes in Fungi.</title>
        <authorList>
            <consortium name="DOE Joint Genome Institute"/>
            <person name="Mondo S.J."/>
            <person name="Dannebaum R.O."/>
            <person name="Kuo R.C."/>
            <person name="Labutti K."/>
            <person name="Haridas S."/>
            <person name="Kuo A."/>
            <person name="Salamov A."/>
            <person name="Ahrendt S.R."/>
            <person name="Lipzen A."/>
            <person name="Sullivan W."/>
            <person name="Andreopoulos W.B."/>
            <person name="Clum A."/>
            <person name="Lindquist E."/>
            <person name="Daum C."/>
            <person name="Ramamoorthy G.K."/>
            <person name="Gryganskyi A."/>
            <person name="Culley D."/>
            <person name="Magnuson J.K."/>
            <person name="James T.Y."/>
            <person name="O'Malley M.A."/>
            <person name="Stajich J.E."/>
            <person name="Spatafora J.W."/>
            <person name="Visel A."/>
            <person name="Grigoriev I.V."/>
        </authorList>
    </citation>
    <scope>NUCLEOTIDE SEQUENCE [LARGE SCALE GENOMIC DNA]</scope>
    <source>
        <strain evidence="1 2">CBS 115471</strain>
    </source>
</reference>
<feature type="non-terminal residue" evidence="1">
    <location>
        <position position="165"/>
    </location>
</feature>
<organism evidence="1 2">
    <name type="scientific">Clohesyomyces aquaticus</name>
    <dbReference type="NCBI Taxonomy" id="1231657"/>
    <lineage>
        <taxon>Eukaryota</taxon>
        <taxon>Fungi</taxon>
        <taxon>Dikarya</taxon>
        <taxon>Ascomycota</taxon>
        <taxon>Pezizomycotina</taxon>
        <taxon>Dothideomycetes</taxon>
        <taxon>Pleosporomycetidae</taxon>
        <taxon>Pleosporales</taxon>
        <taxon>Lindgomycetaceae</taxon>
        <taxon>Clohesyomyces</taxon>
    </lineage>
</organism>
<dbReference type="OrthoDB" id="3801063at2759"/>
<dbReference type="AlphaFoldDB" id="A0A1Y2A8K4"/>
<dbReference type="EMBL" id="MCFA01000007">
    <property type="protein sequence ID" value="ORY18365.1"/>
    <property type="molecule type" value="Genomic_DNA"/>
</dbReference>
<dbReference type="Proteomes" id="UP000193144">
    <property type="component" value="Unassembled WGS sequence"/>
</dbReference>
<accession>A0A1Y2A8K4</accession>
<keyword evidence="2" id="KW-1185">Reference proteome</keyword>
<proteinExistence type="predicted"/>
<comment type="caution">
    <text evidence="1">The sequence shown here is derived from an EMBL/GenBank/DDBJ whole genome shotgun (WGS) entry which is preliminary data.</text>
</comment>
<feature type="non-terminal residue" evidence="1">
    <location>
        <position position="1"/>
    </location>
</feature>
<evidence type="ECO:0000313" key="2">
    <source>
        <dbReference type="Proteomes" id="UP000193144"/>
    </source>
</evidence>
<protein>
    <submittedName>
        <fullName evidence="1">Uncharacterized protein</fullName>
    </submittedName>
</protein>
<gene>
    <name evidence="1" type="ORF">BCR34DRAFT_449091</name>
</gene>
<evidence type="ECO:0000313" key="1">
    <source>
        <dbReference type="EMBL" id="ORY18365.1"/>
    </source>
</evidence>
<sequence length="165" mass="19336">QQAQDYRRRIYQIPYRDPRSDSTIANVEQNAEFWVLQLALAMTNLDNVKDRQGSHAVRMFLPNSYDPLLVEATCREILTALVDRCKNGFRGPDLFNKAIKPGKELEADKTATCYERLKNAIRALMWNKRVYKDVLYEDWKIRLLVNHPLAYDKEKDSQKGSNDQR</sequence>
<name>A0A1Y2A8K4_9PLEO</name>